<evidence type="ECO:0000313" key="3">
    <source>
        <dbReference type="Proteomes" id="UP000789831"/>
    </source>
</evidence>
<keyword evidence="3" id="KW-1185">Reference proteome</keyword>
<comment type="caution">
    <text evidence="2">The sequence shown here is derived from an EMBL/GenBank/DDBJ whole genome shotgun (WGS) entry which is preliminary data.</text>
</comment>
<dbReference type="AlphaFoldDB" id="A0A9N9GDM3"/>
<dbReference type="SUPFAM" id="SSF47095">
    <property type="entry name" value="HMG-box"/>
    <property type="match status" value="1"/>
</dbReference>
<dbReference type="OrthoDB" id="6247875at2759"/>
<protein>
    <submittedName>
        <fullName evidence="2">6818_t:CDS:1</fullName>
    </submittedName>
</protein>
<gene>
    <name evidence="2" type="ORF">AGERDE_LOCUS9047</name>
</gene>
<dbReference type="InterPro" id="IPR009071">
    <property type="entry name" value="HMG_box_dom"/>
</dbReference>
<name>A0A9N9GDM3_9GLOM</name>
<evidence type="ECO:0000313" key="2">
    <source>
        <dbReference type="EMBL" id="CAG8599885.1"/>
    </source>
</evidence>
<reference evidence="2" key="1">
    <citation type="submission" date="2021-06" db="EMBL/GenBank/DDBJ databases">
        <authorList>
            <person name="Kallberg Y."/>
            <person name="Tangrot J."/>
            <person name="Rosling A."/>
        </authorList>
    </citation>
    <scope>NUCLEOTIDE SEQUENCE</scope>
    <source>
        <strain evidence="2">MT106</strain>
    </source>
</reference>
<dbReference type="Proteomes" id="UP000789831">
    <property type="component" value="Unassembled WGS sequence"/>
</dbReference>
<sequence length="252" mass="28822">MNNQNNKNTNFRHFRHHSFSEPSLLDEEEDEENTLKAATTTAISTIMDGKVIENLKITFPPNINLDELLPKSKMAGVSSKPPNSFIIYRKAFVKELNAQGYYFEMKKISSLVSAKWKSEPDYVKEAYRKIAKELASLVPPVNSQIRKSKRLNWVSVSTKQEFALAASHPIQLEPFQNTNKINTSTNLNYELNHTFGNTAKAHLPLPIDRRSQNIFTGDIFHYNFQIPANFSKMPSLMNNVPQSTLSDFKRLL</sequence>
<proteinExistence type="predicted"/>
<feature type="domain" description="HMG box" evidence="1">
    <location>
        <begin position="79"/>
        <end position="134"/>
    </location>
</feature>
<dbReference type="InterPro" id="IPR036910">
    <property type="entry name" value="HMG_box_dom_sf"/>
</dbReference>
<dbReference type="Gene3D" id="1.10.30.10">
    <property type="entry name" value="High mobility group box domain"/>
    <property type="match status" value="1"/>
</dbReference>
<accession>A0A9N9GDM3</accession>
<dbReference type="EMBL" id="CAJVPL010002115">
    <property type="protein sequence ID" value="CAG8599885.1"/>
    <property type="molecule type" value="Genomic_DNA"/>
</dbReference>
<organism evidence="2 3">
    <name type="scientific">Ambispora gerdemannii</name>
    <dbReference type="NCBI Taxonomy" id="144530"/>
    <lineage>
        <taxon>Eukaryota</taxon>
        <taxon>Fungi</taxon>
        <taxon>Fungi incertae sedis</taxon>
        <taxon>Mucoromycota</taxon>
        <taxon>Glomeromycotina</taxon>
        <taxon>Glomeromycetes</taxon>
        <taxon>Archaeosporales</taxon>
        <taxon>Ambisporaceae</taxon>
        <taxon>Ambispora</taxon>
    </lineage>
</organism>
<dbReference type="Pfam" id="PF00505">
    <property type="entry name" value="HMG_box"/>
    <property type="match status" value="1"/>
</dbReference>
<evidence type="ECO:0000259" key="1">
    <source>
        <dbReference type="Pfam" id="PF00505"/>
    </source>
</evidence>